<name>A0A7I8L5R3_SPIIN</name>
<sequence>MGNRLARGETKKKPGGAVRIKVLLSRKELAEMMSGGAPSPEQMIAMLRRRAAAEDRGRTAAVWRPALESIPEGKDPF</sequence>
<dbReference type="EMBL" id="LR746274">
    <property type="protein sequence ID" value="CAA7405359.1"/>
    <property type="molecule type" value="Genomic_DNA"/>
</dbReference>
<evidence type="ECO:0000313" key="2">
    <source>
        <dbReference type="Proteomes" id="UP000663760"/>
    </source>
</evidence>
<proteinExistence type="predicted"/>
<evidence type="ECO:0000313" key="1">
    <source>
        <dbReference type="EMBL" id="CAA7405359.1"/>
    </source>
</evidence>
<organism evidence="1 2">
    <name type="scientific">Spirodela intermedia</name>
    <name type="common">Intermediate duckweed</name>
    <dbReference type="NCBI Taxonomy" id="51605"/>
    <lineage>
        <taxon>Eukaryota</taxon>
        <taxon>Viridiplantae</taxon>
        <taxon>Streptophyta</taxon>
        <taxon>Embryophyta</taxon>
        <taxon>Tracheophyta</taxon>
        <taxon>Spermatophyta</taxon>
        <taxon>Magnoliopsida</taxon>
        <taxon>Liliopsida</taxon>
        <taxon>Araceae</taxon>
        <taxon>Lemnoideae</taxon>
        <taxon>Spirodela</taxon>
    </lineage>
</organism>
<dbReference type="AlphaFoldDB" id="A0A7I8L5R3"/>
<reference evidence="1" key="1">
    <citation type="submission" date="2020-02" db="EMBL/GenBank/DDBJ databases">
        <authorList>
            <person name="Scholz U."/>
            <person name="Mascher M."/>
            <person name="Fiebig A."/>
        </authorList>
    </citation>
    <scope>NUCLEOTIDE SEQUENCE</scope>
</reference>
<protein>
    <submittedName>
        <fullName evidence="1">Uncharacterized protein</fullName>
    </submittedName>
</protein>
<dbReference type="Proteomes" id="UP000663760">
    <property type="component" value="Chromosome 11"/>
</dbReference>
<dbReference type="OrthoDB" id="1688863at2759"/>
<keyword evidence="2" id="KW-1185">Reference proteome</keyword>
<gene>
    <name evidence="1" type="ORF">SI8410_11016037</name>
</gene>
<accession>A0A7I8L5R3</accession>